<dbReference type="InterPro" id="IPR038056">
    <property type="entry name" value="YjbR-like_sf"/>
</dbReference>
<dbReference type="InterPro" id="IPR058532">
    <property type="entry name" value="YjbR/MT2646/Rv2570-like"/>
</dbReference>
<dbReference type="InterPro" id="IPR007351">
    <property type="entry name" value="YjbR"/>
</dbReference>
<protein>
    <recommendedName>
        <fullName evidence="3">MmcQ-like protein</fullName>
    </recommendedName>
</protein>
<proteinExistence type="predicted"/>
<keyword evidence="2" id="KW-1185">Reference proteome</keyword>
<evidence type="ECO:0000313" key="1">
    <source>
        <dbReference type="EMBL" id="GLB48456.1"/>
    </source>
</evidence>
<evidence type="ECO:0000313" key="2">
    <source>
        <dbReference type="Proteomes" id="UP001143543"/>
    </source>
</evidence>
<sequence>MNIEQLYTFCLEMKGVTESFPFDNDTLVFKVAGKMFCLTSLKNWEGGEPTLNLKCQPEKSAILRQDYEGIVPGFHMNKKHWNTVYTTKDVDEKLLKELIKHSYTEVIKSLPKKIRATL</sequence>
<organism evidence="1 2">
    <name type="scientific">Neptunitalea lumnitzerae</name>
    <dbReference type="NCBI Taxonomy" id="2965509"/>
    <lineage>
        <taxon>Bacteria</taxon>
        <taxon>Pseudomonadati</taxon>
        <taxon>Bacteroidota</taxon>
        <taxon>Flavobacteriia</taxon>
        <taxon>Flavobacteriales</taxon>
        <taxon>Flavobacteriaceae</taxon>
        <taxon>Neptunitalea</taxon>
    </lineage>
</organism>
<dbReference type="PANTHER" id="PTHR35145:SF1">
    <property type="entry name" value="CYTOPLASMIC PROTEIN"/>
    <property type="match status" value="1"/>
</dbReference>
<name>A0ABQ5MGA7_9FLAO</name>
<dbReference type="Gene3D" id="3.90.1150.30">
    <property type="match status" value="1"/>
</dbReference>
<dbReference type="SUPFAM" id="SSF142906">
    <property type="entry name" value="YjbR-like"/>
    <property type="match status" value="1"/>
</dbReference>
<accession>A0ABQ5MGA7</accession>
<gene>
    <name evidence="1" type="ORF">Y10_08240</name>
</gene>
<dbReference type="EMBL" id="BRVO01000001">
    <property type="protein sequence ID" value="GLB48456.1"/>
    <property type="molecule type" value="Genomic_DNA"/>
</dbReference>
<evidence type="ECO:0008006" key="3">
    <source>
        <dbReference type="Google" id="ProtNLM"/>
    </source>
</evidence>
<dbReference type="PANTHER" id="PTHR35145">
    <property type="entry name" value="CYTOPLASMIC PROTEIN-RELATED"/>
    <property type="match status" value="1"/>
</dbReference>
<dbReference type="Pfam" id="PF04237">
    <property type="entry name" value="YjbR"/>
    <property type="match status" value="1"/>
</dbReference>
<dbReference type="RefSeq" id="WP_281764093.1">
    <property type="nucleotide sequence ID" value="NZ_BRVO01000001.1"/>
</dbReference>
<reference evidence="1" key="1">
    <citation type="submission" date="2022-07" db="EMBL/GenBank/DDBJ databases">
        <title>Taxonomy of Novel Oxalotrophic and Methylotrophic Bacteria.</title>
        <authorList>
            <person name="Sahin N."/>
            <person name="Tani A."/>
        </authorList>
    </citation>
    <scope>NUCLEOTIDE SEQUENCE</scope>
    <source>
        <strain evidence="1">Y10</strain>
    </source>
</reference>
<comment type="caution">
    <text evidence="1">The sequence shown here is derived from an EMBL/GenBank/DDBJ whole genome shotgun (WGS) entry which is preliminary data.</text>
</comment>
<dbReference type="Proteomes" id="UP001143543">
    <property type="component" value="Unassembled WGS sequence"/>
</dbReference>